<comment type="caution">
    <text evidence="1">The sequence shown here is derived from an EMBL/GenBank/DDBJ whole genome shotgun (WGS) entry which is preliminary data.</text>
</comment>
<evidence type="ECO:0000313" key="1">
    <source>
        <dbReference type="EMBL" id="MBB6035083.1"/>
    </source>
</evidence>
<dbReference type="AlphaFoldDB" id="A0A841FJG3"/>
<name>A0A841FJG3_9ACTN</name>
<dbReference type="EMBL" id="JACHGT010000006">
    <property type="protein sequence ID" value="MBB6035083.1"/>
    <property type="molecule type" value="Genomic_DNA"/>
</dbReference>
<evidence type="ECO:0000313" key="2">
    <source>
        <dbReference type="Proteomes" id="UP000548476"/>
    </source>
</evidence>
<organism evidence="1 2">
    <name type="scientific">Phytomonospora endophytica</name>
    <dbReference type="NCBI Taxonomy" id="714109"/>
    <lineage>
        <taxon>Bacteria</taxon>
        <taxon>Bacillati</taxon>
        <taxon>Actinomycetota</taxon>
        <taxon>Actinomycetes</taxon>
        <taxon>Micromonosporales</taxon>
        <taxon>Micromonosporaceae</taxon>
        <taxon>Phytomonospora</taxon>
    </lineage>
</organism>
<proteinExistence type="predicted"/>
<sequence length="272" mass="29537">MCVSSLPARLSDTIVYLGRTSHPAHGDIEVLGYQNTAASEADGPNAMLLHLPAGARMTSGNFINVGRVADPLADMAAAVAGPIATARGGIDWMSAEETVEVFEHDVYTVVLAGDPALIPAALERVPVERRPVITGELLDFYARTFPGYTIALCCFDNADALRARPLMLWYEPADPGELRMPGLDCHSGGVPVPGMRVERDHLLLFGGDEAPEETTSPVTYRPGMRHRLRRFLPGRVHGIRVNEVETPELFANGDFVLPLDDLRAGRFRVRVG</sequence>
<protein>
    <submittedName>
        <fullName evidence="1">Uncharacterized protein</fullName>
    </submittedName>
</protein>
<gene>
    <name evidence="1" type="ORF">HNR73_002940</name>
</gene>
<dbReference type="Proteomes" id="UP000548476">
    <property type="component" value="Unassembled WGS sequence"/>
</dbReference>
<keyword evidence="2" id="KW-1185">Reference proteome</keyword>
<dbReference type="RefSeq" id="WP_184787959.1">
    <property type="nucleotide sequence ID" value="NZ_BONT01000007.1"/>
</dbReference>
<accession>A0A841FJG3</accession>
<reference evidence="1 2" key="1">
    <citation type="submission" date="2020-08" db="EMBL/GenBank/DDBJ databases">
        <title>Genomic Encyclopedia of Type Strains, Phase IV (KMG-IV): sequencing the most valuable type-strain genomes for metagenomic binning, comparative biology and taxonomic classification.</title>
        <authorList>
            <person name="Goeker M."/>
        </authorList>
    </citation>
    <scope>NUCLEOTIDE SEQUENCE [LARGE SCALE GENOMIC DNA]</scope>
    <source>
        <strain evidence="1 2">YIM 65646</strain>
    </source>
</reference>